<dbReference type="EMBL" id="KZ852040">
    <property type="protein sequence ID" value="RDH35622.1"/>
    <property type="molecule type" value="Genomic_DNA"/>
</dbReference>
<proteinExistence type="predicted"/>
<accession>A0A3F3Q9Y4</accession>
<dbReference type="RefSeq" id="XP_026628644.1">
    <property type="nucleotide sequence ID" value="XM_026765525.1"/>
</dbReference>
<name>A0A3F3Q9Y4_9EURO</name>
<organism evidence="1 2">
    <name type="scientific">Aspergillus welwitschiae</name>
    <dbReference type="NCBI Taxonomy" id="1341132"/>
    <lineage>
        <taxon>Eukaryota</taxon>
        <taxon>Fungi</taxon>
        <taxon>Dikarya</taxon>
        <taxon>Ascomycota</taxon>
        <taxon>Pezizomycotina</taxon>
        <taxon>Eurotiomycetes</taxon>
        <taxon>Eurotiomycetidae</taxon>
        <taxon>Eurotiales</taxon>
        <taxon>Aspergillaceae</taxon>
        <taxon>Aspergillus</taxon>
        <taxon>Aspergillus subgen. Circumdati</taxon>
    </lineage>
</organism>
<gene>
    <name evidence="1" type="ORF">BDQ94DRAFT_139941</name>
</gene>
<protein>
    <submittedName>
        <fullName evidence="1">Uncharacterized protein</fullName>
    </submittedName>
</protein>
<dbReference type="GeneID" id="38133881"/>
<keyword evidence="2" id="KW-1185">Reference proteome</keyword>
<sequence length="54" mass="6298">MMFSLLLVVVLLLLLFSSSYYYFPFFSFPSPSVCVDFDRLPVDPASSRQRRTIE</sequence>
<evidence type="ECO:0000313" key="2">
    <source>
        <dbReference type="Proteomes" id="UP000253729"/>
    </source>
</evidence>
<evidence type="ECO:0000313" key="1">
    <source>
        <dbReference type="EMBL" id="RDH35622.1"/>
    </source>
</evidence>
<dbReference type="AlphaFoldDB" id="A0A3F3Q9Y4"/>
<reference evidence="1 2" key="1">
    <citation type="submission" date="2018-07" db="EMBL/GenBank/DDBJ databases">
        <title>The genomes of Aspergillus section Nigri reveals drivers in fungal speciation.</title>
        <authorList>
            <consortium name="DOE Joint Genome Institute"/>
            <person name="Vesth T.C."/>
            <person name="Nybo J."/>
            <person name="Theobald S."/>
            <person name="Brandl J."/>
            <person name="Frisvad J.C."/>
            <person name="Nielsen K.F."/>
            <person name="Lyhne E.K."/>
            <person name="Kogle M.E."/>
            <person name="Kuo A."/>
            <person name="Riley R."/>
            <person name="Clum A."/>
            <person name="Nolan M."/>
            <person name="Lipzen A."/>
            <person name="Salamov A."/>
            <person name="Henrissat B."/>
            <person name="Wiebenga A."/>
            <person name="De vries R.P."/>
            <person name="Grigoriev I.V."/>
            <person name="Mortensen U.H."/>
            <person name="Andersen M.R."/>
            <person name="Baker S.E."/>
        </authorList>
    </citation>
    <scope>NUCLEOTIDE SEQUENCE [LARGE SCALE GENOMIC DNA]</scope>
    <source>
        <strain evidence="1 2">CBS 139.54b</strain>
    </source>
</reference>
<dbReference type="Proteomes" id="UP000253729">
    <property type="component" value="Unassembled WGS sequence"/>
</dbReference>